<comment type="subcellular location">
    <subcellularLocation>
        <location evidence="1">Cell membrane</location>
        <topology evidence="1">Multi-pass membrane protein</topology>
    </subcellularLocation>
</comment>
<keyword evidence="5 10" id="KW-0297">G-protein coupled receptor</keyword>
<dbReference type="Gene3D" id="1.20.1070.10">
    <property type="entry name" value="Rhodopsin 7-helix transmembrane proteins"/>
    <property type="match status" value="1"/>
</dbReference>
<feature type="transmembrane region" description="Helical" evidence="11">
    <location>
        <begin position="12"/>
        <end position="34"/>
    </location>
</feature>
<feature type="transmembrane region" description="Helical" evidence="11">
    <location>
        <begin position="94"/>
        <end position="118"/>
    </location>
</feature>
<gene>
    <name evidence="13" type="ORF">PMEA_00033276</name>
</gene>
<dbReference type="GO" id="GO:0004930">
    <property type="term" value="F:G protein-coupled receptor activity"/>
    <property type="evidence" value="ECO:0007669"/>
    <property type="project" value="UniProtKB-KW"/>
</dbReference>
<keyword evidence="4 11" id="KW-1133">Transmembrane helix</keyword>
<dbReference type="InterPro" id="IPR000276">
    <property type="entry name" value="GPCR_Rhodpsn"/>
</dbReference>
<evidence type="ECO:0000256" key="4">
    <source>
        <dbReference type="ARBA" id="ARBA00022989"/>
    </source>
</evidence>
<comment type="similarity">
    <text evidence="10">Belongs to the G-protein coupled receptor 1 family.</text>
</comment>
<dbReference type="EMBL" id="CALNXJ010000008">
    <property type="protein sequence ID" value="CAH3046473.1"/>
    <property type="molecule type" value="Genomic_DNA"/>
</dbReference>
<dbReference type="GO" id="GO:0005886">
    <property type="term" value="C:plasma membrane"/>
    <property type="evidence" value="ECO:0007669"/>
    <property type="project" value="UniProtKB-SubCell"/>
</dbReference>
<dbReference type="PANTHER" id="PTHR24246:SF27">
    <property type="entry name" value="ADENOSINE RECEPTOR, ISOFORM A"/>
    <property type="match status" value="1"/>
</dbReference>
<name>A0AAU9W577_9CNID</name>
<reference evidence="13 14" key="1">
    <citation type="submission" date="2022-05" db="EMBL/GenBank/DDBJ databases">
        <authorList>
            <consortium name="Genoscope - CEA"/>
            <person name="William W."/>
        </authorList>
    </citation>
    <scope>NUCLEOTIDE SEQUENCE [LARGE SCALE GENOMIC DNA]</scope>
</reference>
<dbReference type="PRINTS" id="PR00237">
    <property type="entry name" value="GPCRRHODOPSN"/>
</dbReference>
<dbReference type="PROSITE" id="PS50262">
    <property type="entry name" value="G_PROTEIN_RECEP_F1_2"/>
    <property type="match status" value="1"/>
</dbReference>
<evidence type="ECO:0000256" key="1">
    <source>
        <dbReference type="ARBA" id="ARBA00004651"/>
    </source>
</evidence>
<evidence type="ECO:0000256" key="11">
    <source>
        <dbReference type="SAM" id="Phobius"/>
    </source>
</evidence>
<feature type="transmembrane region" description="Helical" evidence="11">
    <location>
        <begin position="263"/>
        <end position="284"/>
    </location>
</feature>
<evidence type="ECO:0000256" key="3">
    <source>
        <dbReference type="ARBA" id="ARBA00022692"/>
    </source>
</evidence>
<protein>
    <recommendedName>
        <fullName evidence="12">G-protein coupled receptors family 1 profile domain-containing protein</fullName>
    </recommendedName>
</protein>
<keyword evidence="8" id="KW-0325">Glycoprotein</keyword>
<evidence type="ECO:0000256" key="7">
    <source>
        <dbReference type="ARBA" id="ARBA00023170"/>
    </source>
</evidence>
<dbReference type="Proteomes" id="UP001159428">
    <property type="component" value="Unassembled WGS sequence"/>
</dbReference>
<dbReference type="PROSITE" id="PS00237">
    <property type="entry name" value="G_PROTEIN_RECEP_F1_1"/>
    <property type="match status" value="1"/>
</dbReference>
<keyword evidence="9 10" id="KW-0807">Transducer</keyword>
<evidence type="ECO:0000313" key="14">
    <source>
        <dbReference type="Proteomes" id="UP001159428"/>
    </source>
</evidence>
<keyword evidence="14" id="KW-1185">Reference proteome</keyword>
<keyword evidence="3 10" id="KW-0812">Transmembrane</keyword>
<evidence type="ECO:0000256" key="5">
    <source>
        <dbReference type="ARBA" id="ARBA00023040"/>
    </source>
</evidence>
<dbReference type="Pfam" id="PF00001">
    <property type="entry name" value="7tm_1"/>
    <property type="match status" value="2"/>
</dbReference>
<keyword evidence="7 10" id="KW-0675">Receptor</keyword>
<evidence type="ECO:0000256" key="9">
    <source>
        <dbReference type="ARBA" id="ARBA00023224"/>
    </source>
</evidence>
<feature type="transmembrane region" description="Helical" evidence="11">
    <location>
        <begin position="224"/>
        <end position="243"/>
    </location>
</feature>
<feature type="domain" description="G-protein coupled receptors family 1 profile" evidence="12">
    <location>
        <begin position="30"/>
        <end position="282"/>
    </location>
</feature>
<dbReference type="SUPFAM" id="SSF81321">
    <property type="entry name" value="Family A G protein-coupled receptor-like"/>
    <property type="match status" value="1"/>
</dbReference>
<feature type="transmembrane region" description="Helical" evidence="11">
    <location>
        <begin position="165"/>
        <end position="187"/>
    </location>
</feature>
<feature type="transmembrane region" description="Helical" evidence="11">
    <location>
        <begin position="139"/>
        <end position="159"/>
    </location>
</feature>
<evidence type="ECO:0000313" key="13">
    <source>
        <dbReference type="EMBL" id="CAH3046473.1"/>
    </source>
</evidence>
<evidence type="ECO:0000256" key="2">
    <source>
        <dbReference type="ARBA" id="ARBA00022475"/>
    </source>
</evidence>
<evidence type="ECO:0000259" key="12">
    <source>
        <dbReference type="PROSITE" id="PS50262"/>
    </source>
</evidence>
<dbReference type="CDD" id="cd00637">
    <property type="entry name" value="7tm_classA_rhodopsin-like"/>
    <property type="match status" value="1"/>
</dbReference>
<organism evidence="13 14">
    <name type="scientific">Pocillopora meandrina</name>
    <dbReference type="NCBI Taxonomy" id="46732"/>
    <lineage>
        <taxon>Eukaryota</taxon>
        <taxon>Metazoa</taxon>
        <taxon>Cnidaria</taxon>
        <taxon>Anthozoa</taxon>
        <taxon>Hexacorallia</taxon>
        <taxon>Scleractinia</taxon>
        <taxon>Astrocoeniina</taxon>
        <taxon>Pocilloporidae</taxon>
        <taxon>Pocillopora</taxon>
    </lineage>
</organism>
<proteinExistence type="inferred from homology"/>
<dbReference type="InterPro" id="IPR017452">
    <property type="entry name" value="GPCR_Rhodpsn_7TM"/>
</dbReference>
<sequence>MSDPRSSKEDNFFISQAILSIVFSTSALLSNVFLMITVCRNTNLNQRIWQTHATYFVVNLSICDLLAGLVPGYGGLFYNISILRGQTRESLVGLQILIVVAAVMTNIVSSCTIVLMSYDRWLAVSSPLHYKARVTKARIKAVLASTWIYSLIFSSLPVMGVALSLFSLLYCHLHVSVPLIILPVLYWKTLRALRHHNNQVQDVADDNGRQKMDTAHRNREHKMVSAFLLILVFFYLSFGPQFIAQNVLVFCPDAISQESFRFFLYASNKFLLINCCLNPFIYAWRIPTYRRAFREIFSDCVRLPRNSVSQ</sequence>
<evidence type="ECO:0000256" key="6">
    <source>
        <dbReference type="ARBA" id="ARBA00023136"/>
    </source>
</evidence>
<accession>A0AAU9W577</accession>
<evidence type="ECO:0000256" key="10">
    <source>
        <dbReference type="RuleBase" id="RU000688"/>
    </source>
</evidence>
<keyword evidence="2" id="KW-1003">Cell membrane</keyword>
<evidence type="ECO:0000256" key="8">
    <source>
        <dbReference type="ARBA" id="ARBA00023180"/>
    </source>
</evidence>
<dbReference type="AlphaFoldDB" id="A0AAU9W577"/>
<comment type="caution">
    <text evidence="13">The sequence shown here is derived from an EMBL/GenBank/DDBJ whole genome shotgun (WGS) entry which is preliminary data.</text>
</comment>
<keyword evidence="6 11" id="KW-0472">Membrane</keyword>
<feature type="transmembrane region" description="Helical" evidence="11">
    <location>
        <begin position="55"/>
        <end position="74"/>
    </location>
</feature>
<dbReference type="PANTHER" id="PTHR24246">
    <property type="entry name" value="OLFACTORY RECEPTOR AND ADENOSINE RECEPTOR"/>
    <property type="match status" value="1"/>
</dbReference>